<dbReference type="EnsemblPlants" id="Pp3c24_8830V3.5">
    <property type="protein sequence ID" value="Pp3c24_8830V3.5"/>
    <property type="gene ID" value="Pp3c24_8830"/>
</dbReference>
<keyword evidence="1" id="KW-0539">Nucleus</keyword>
<dbReference type="Gramene" id="Pp3c24_8830V3.5">
    <property type="protein sequence ID" value="Pp3c24_8830V3.5"/>
    <property type="gene ID" value="Pp3c24_8830"/>
</dbReference>
<sequence length="463" mass="50057">MRIRKGHRSLQLAPADQTCLQEDLGQRDQNAHGIDAIKVEAHSRRLVKSAAAAAAPADVAATSGFQELEHANGTSAKRETGLECNLEANRVSVNDTFDERSSVQNTVDAGSPDDGHSNEGLPPIAVDGKLSISSIIRAGVAPGKTNSPSALACAHSISTSDTSLVKDLKDAIDCSPPMAMKVADQSNLLLQSLKLICLTAANTGLTAKEAVTKVRELGLPGLNEGGERLIVQVAKTFRSSSLFVEREERGRYFIQDSASPKEWGDSDADEAIVSREKAVSTEVTEVEKTIEAARQLQNLQRIQEDGGNREGVTSHSEKSGGEVKTGADRRGVTLRSKSSTRSSSSQKTSLSGDQSGPRCNRDDGKGWRCFRPAEVGFSLCKYHRDQIRRADIRRRKSRNKSKEQSLVQSPVKTSKLTLKNVVKPSPVSEVDTSVDVNSIDSDDELLDSKRRKFVKAKSLKSIL</sequence>
<dbReference type="Proteomes" id="UP000006727">
    <property type="component" value="Chromosome 24"/>
</dbReference>
<dbReference type="AlphaFoldDB" id="A0A7I4CME0"/>
<protein>
    <recommendedName>
        <fullName evidence="3">WRC domain-containing protein</fullName>
    </recommendedName>
</protein>
<feature type="region of interest" description="Disordered" evidence="2">
    <location>
        <begin position="101"/>
        <end position="123"/>
    </location>
</feature>
<reference evidence="4" key="3">
    <citation type="submission" date="2020-12" db="UniProtKB">
        <authorList>
            <consortium name="EnsemblPlants"/>
        </authorList>
    </citation>
    <scope>IDENTIFICATION</scope>
</reference>
<dbReference type="Gramene" id="Pp3c24_8830V3.7">
    <property type="protein sequence ID" value="Pp3c24_8830V3.7"/>
    <property type="gene ID" value="Pp3c24_8830"/>
</dbReference>
<dbReference type="GeneID" id="112277025"/>
<dbReference type="Pfam" id="PF08879">
    <property type="entry name" value="WRC"/>
    <property type="match status" value="1"/>
</dbReference>
<evidence type="ECO:0000256" key="2">
    <source>
        <dbReference type="SAM" id="MobiDB-lite"/>
    </source>
</evidence>
<evidence type="ECO:0000259" key="3">
    <source>
        <dbReference type="PROSITE" id="PS51667"/>
    </source>
</evidence>
<dbReference type="PANTHER" id="PTHR34122:SF4">
    <property type="entry name" value="WRC DOMAIN-CONTAINING PROTEIN"/>
    <property type="match status" value="1"/>
</dbReference>
<reference evidence="4 5" key="2">
    <citation type="journal article" date="2018" name="Plant J.">
        <title>The Physcomitrella patens chromosome-scale assembly reveals moss genome structure and evolution.</title>
        <authorList>
            <person name="Lang D."/>
            <person name="Ullrich K.K."/>
            <person name="Murat F."/>
            <person name="Fuchs J."/>
            <person name="Jenkins J."/>
            <person name="Haas F.B."/>
            <person name="Piednoel M."/>
            <person name="Gundlach H."/>
            <person name="Van Bel M."/>
            <person name="Meyberg R."/>
            <person name="Vives C."/>
            <person name="Morata J."/>
            <person name="Symeonidi A."/>
            <person name="Hiss M."/>
            <person name="Muchero W."/>
            <person name="Kamisugi Y."/>
            <person name="Saleh O."/>
            <person name="Blanc G."/>
            <person name="Decker E.L."/>
            <person name="van Gessel N."/>
            <person name="Grimwood J."/>
            <person name="Hayes R.D."/>
            <person name="Graham S.W."/>
            <person name="Gunter L.E."/>
            <person name="McDaniel S.F."/>
            <person name="Hoernstein S.N.W."/>
            <person name="Larsson A."/>
            <person name="Li F.W."/>
            <person name="Perroud P.F."/>
            <person name="Phillips J."/>
            <person name="Ranjan P."/>
            <person name="Rokshar D.S."/>
            <person name="Rothfels C.J."/>
            <person name="Schneider L."/>
            <person name="Shu S."/>
            <person name="Stevenson D.W."/>
            <person name="Thummler F."/>
            <person name="Tillich M."/>
            <person name="Villarreal Aguilar J.C."/>
            <person name="Widiez T."/>
            <person name="Wong G.K."/>
            <person name="Wymore A."/>
            <person name="Zhang Y."/>
            <person name="Zimmer A.D."/>
            <person name="Quatrano R.S."/>
            <person name="Mayer K.F.X."/>
            <person name="Goodstein D."/>
            <person name="Casacuberta J.M."/>
            <person name="Vandepoele K."/>
            <person name="Reski R."/>
            <person name="Cuming A.C."/>
            <person name="Tuskan G.A."/>
            <person name="Maumus F."/>
            <person name="Salse J."/>
            <person name="Schmutz J."/>
            <person name="Rensing S.A."/>
        </authorList>
    </citation>
    <scope>NUCLEOTIDE SEQUENCE [LARGE SCALE GENOMIC DNA]</scope>
    <source>
        <strain evidence="4 5">cv. Gransden 2004</strain>
    </source>
</reference>
<feature type="region of interest" description="Disordered" evidence="2">
    <location>
        <begin position="301"/>
        <end position="365"/>
    </location>
</feature>
<dbReference type="PANTHER" id="PTHR34122">
    <property type="entry name" value="EXPRESSED PROTEIN-RELATED"/>
    <property type="match status" value="1"/>
</dbReference>
<evidence type="ECO:0000313" key="4">
    <source>
        <dbReference type="EnsemblPlants" id="Pp3c24_8830V3.5"/>
    </source>
</evidence>
<evidence type="ECO:0000313" key="5">
    <source>
        <dbReference type="Proteomes" id="UP000006727"/>
    </source>
</evidence>
<accession>A0A7I4CME0</accession>
<organism evidence="4 5">
    <name type="scientific">Physcomitrium patens</name>
    <name type="common">Spreading-leaved earth moss</name>
    <name type="synonym">Physcomitrella patens</name>
    <dbReference type="NCBI Taxonomy" id="3218"/>
    <lineage>
        <taxon>Eukaryota</taxon>
        <taxon>Viridiplantae</taxon>
        <taxon>Streptophyta</taxon>
        <taxon>Embryophyta</taxon>
        <taxon>Bryophyta</taxon>
        <taxon>Bryophytina</taxon>
        <taxon>Bryopsida</taxon>
        <taxon>Funariidae</taxon>
        <taxon>Funariales</taxon>
        <taxon>Funariaceae</taxon>
        <taxon>Physcomitrium</taxon>
    </lineage>
</organism>
<keyword evidence="5" id="KW-1185">Reference proteome</keyword>
<proteinExistence type="predicted"/>
<feature type="compositionally biased region" description="Low complexity" evidence="2">
    <location>
        <begin position="334"/>
        <end position="355"/>
    </location>
</feature>
<dbReference type="EnsemblPlants" id="Pp3c24_8830V3.7">
    <property type="protein sequence ID" value="Pp3c24_8830V3.7"/>
    <property type="gene ID" value="Pp3c24_8830"/>
</dbReference>
<dbReference type="EMBL" id="ABEU02000024">
    <property type="status" value="NOT_ANNOTATED_CDS"/>
    <property type="molecule type" value="Genomic_DNA"/>
</dbReference>
<dbReference type="PROSITE" id="PS51667">
    <property type="entry name" value="WRC"/>
    <property type="match status" value="1"/>
</dbReference>
<feature type="compositionally biased region" description="Basic and acidic residues" evidence="2">
    <location>
        <begin position="315"/>
        <end position="331"/>
    </location>
</feature>
<dbReference type="InterPro" id="IPR014977">
    <property type="entry name" value="WRC_dom"/>
</dbReference>
<gene>
    <name evidence="4" type="primary">LOC112277025</name>
</gene>
<reference evidence="4 5" key="1">
    <citation type="journal article" date="2008" name="Science">
        <title>The Physcomitrella genome reveals evolutionary insights into the conquest of land by plants.</title>
        <authorList>
            <person name="Rensing S."/>
            <person name="Lang D."/>
            <person name="Zimmer A."/>
            <person name="Terry A."/>
            <person name="Salamov A."/>
            <person name="Shapiro H."/>
            <person name="Nishiyama T."/>
            <person name="Perroud P.-F."/>
            <person name="Lindquist E."/>
            <person name="Kamisugi Y."/>
            <person name="Tanahashi T."/>
            <person name="Sakakibara K."/>
            <person name="Fujita T."/>
            <person name="Oishi K."/>
            <person name="Shin-I T."/>
            <person name="Kuroki Y."/>
            <person name="Toyoda A."/>
            <person name="Suzuki Y."/>
            <person name="Hashimoto A."/>
            <person name="Yamaguchi K."/>
            <person name="Sugano A."/>
            <person name="Kohara Y."/>
            <person name="Fujiyama A."/>
            <person name="Anterola A."/>
            <person name="Aoki S."/>
            <person name="Ashton N."/>
            <person name="Barbazuk W.B."/>
            <person name="Barker E."/>
            <person name="Bennetzen J."/>
            <person name="Bezanilla M."/>
            <person name="Blankenship R."/>
            <person name="Cho S.H."/>
            <person name="Dutcher S."/>
            <person name="Estelle M."/>
            <person name="Fawcett J.A."/>
            <person name="Gundlach H."/>
            <person name="Hanada K."/>
            <person name="Heyl A."/>
            <person name="Hicks K.A."/>
            <person name="Hugh J."/>
            <person name="Lohr M."/>
            <person name="Mayer K."/>
            <person name="Melkozernov A."/>
            <person name="Murata T."/>
            <person name="Nelson D."/>
            <person name="Pils B."/>
            <person name="Prigge M."/>
            <person name="Reiss B."/>
            <person name="Renner T."/>
            <person name="Rombauts S."/>
            <person name="Rushton P."/>
            <person name="Sanderfoot A."/>
            <person name="Schween G."/>
            <person name="Shiu S.-H."/>
            <person name="Stueber K."/>
            <person name="Theodoulou F.L."/>
            <person name="Tu H."/>
            <person name="Van de Peer Y."/>
            <person name="Verrier P.J."/>
            <person name="Waters E."/>
            <person name="Wood A."/>
            <person name="Yang L."/>
            <person name="Cove D."/>
            <person name="Cuming A."/>
            <person name="Hasebe M."/>
            <person name="Lucas S."/>
            <person name="Mishler D.B."/>
            <person name="Reski R."/>
            <person name="Grigoriev I."/>
            <person name="Quatrano R.S."/>
            <person name="Boore J.L."/>
        </authorList>
    </citation>
    <scope>NUCLEOTIDE SEQUENCE [LARGE SCALE GENOMIC DNA]</scope>
    <source>
        <strain evidence="4 5">cv. Gransden 2004</strain>
    </source>
</reference>
<evidence type="ECO:0000256" key="1">
    <source>
        <dbReference type="ARBA" id="ARBA00023242"/>
    </source>
</evidence>
<name>A0A7I4CME0_PHYPA</name>
<feature type="domain" description="WRC" evidence="3">
    <location>
        <begin position="353"/>
        <end position="401"/>
    </location>
</feature>
<dbReference type="RefSeq" id="XP_024364746.1">
    <property type="nucleotide sequence ID" value="XM_024508978.2"/>
</dbReference>